<dbReference type="RefSeq" id="WP_221422594.1">
    <property type="nucleotide sequence ID" value="NZ_CP081297.1"/>
</dbReference>
<reference evidence="2 3" key="1">
    <citation type="submission" date="2021-08" db="EMBL/GenBank/DDBJ databases">
        <title>Comparative Genomics Analysis of the Genus Qipengyuania Reveals Extensive Genetic Diversity and Metabolic Versatility, Including the Description of Fifteen Novel Species.</title>
        <authorList>
            <person name="Liu Y."/>
        </authorList>
    </citation>
    <scope>NUCLEOTIDE SEQUENCE [LARGE SCALE GENOMIC DNA]</scope>
    <source>
        <strain evidence="2 3">1XM2-8</strain>
    </source>
</reference>
<keyword evidence="1" id="KW-0812">Transmembrane</keyword>
<keyword evidence="1" id="KW-0472">Membrane</keyword>
<sequence length="285" mass="30298">MKRPVRLWRWGAVLTIVAAAIILASQLFRPLRDAGGFDVPTPAQARQAQAAFLRALEGEDAAPQGLVAGPLEGRRGVTALVEADGDCRGRGEYLLRSGAALPLAIVAPHRGSDRNTGTLADQLFAELPAAAAAWNSAPRNPSGTCPGGDPARHETHYLSAFSLAFAQHRPAGRIVQLHGFETAKRESRAAQLADVIVSQGTETPGTGLFRLADCLSVALAPREVKVYPNDVEELGALTNRQGRVLRDAGFDAFVHLEMSAELRGELVENAELRSRFALCLSAGLA</sequence>
<keyword evidence="1" id="KW-1133">Transmembrane helix</keyword>
<name>A0ABX8ZDL7_9SPHN</name>
<accession>A0ABX8ZDL7</accession>
<evidence type="ECO:0000313" key="3">
    <source>
        <dbReference type="Proteomes" id="UP000824280"/>
    </source>
</evidence>
<organism evidence="2 3">
    <name type="scientific">Qipengyuania psychrotolerans</name>
    <dbReference type="NCBI Taxonomy" id="2867238"/>
    <lineage>
        <taxon>Bacteria</taxon>
        <taxon>Pseudomonadati</taxon>
        <taxon>Pseudomonadota</taxon>
        <taxon>Alphaproteobacteria</taxon>
        <taxon>Sphingomonadales</taxon>
        <taxon>Erythrobacteraceae</taxon>
        <taxon>Qipengyuania</taxon>
    </lineage>
</organism>
<feature type="transmembrane region" description="Helical" evidence="1">
    <location>
        <begin position="7"/>
        <end position="28"/>
    </location>
</feature>
<dbReference type="EMBL" id="CP081297">
    <property type="protein sequence ID" value="QZD87053.1"/>
    <property type="molecule type" value="Genomic_DNA"/>
</dbReference>
<protein>
    <submittedName>
        <fullName evidence="2">Uncharacterized protein</fullName>
    </submittedName>
</protein>
<evidence type="ECO:0000313" key="2">
    <source>
        <dbReference type="EMBL" id="QZD87053.1"/>
    </source>
</evidence>
<evidence type="ECO:0000256" key="1">
    <source>
        <dbReference type="SAM" id="Phobius"/>
    </source>
</evidence>
<keyword evidence="3" id="KW-1185">Reference proteome</keyword>
<dbReference type="Proteomes" id="UP000824280">
    <property type="component" value="Chromosome"/>
</dbReference>
<proteinExistence type="predicted"/>
<gene>
    <name evidence="2" type="ORF">K3166_12900</name>
</gene>